<accession>A0A0F9JPR1</accession>
<protein>
    <submittedName>
        <fullName evidence="1">Uncharacterized protein</fullName>
    </submittedName>
</protein>
<dbReference type="EMBL" id="LAZR01017314">
    <property type="protein sequence ID" value="KKM00943.1"/>
    <property type="molecule type" value="Genomic_DNA"/>
</dbReference>
<name>A0A0F9JPR1_9ZZZZ</name>
<proteinExistence type="predicted"/>
<dbReference type="AlphaFoldDB" id="A0A0F9JPR1"/>
<comment type="caution">
    <text evidence="1">The sequence shown here is derived from an EMBL/GenBank/DDBJ whole genome shotgun (WGS) entry which is preliminary data.</text>
</comment>
<organism evidence="1">
    <name type="scientific">marine sediment metagenome</name>
    <dbReference type="NCBI Taxonomy" id="412755"/>
    <lineage>
        <taxon>unclassified sequences</taxon>
        <taxon>metagenomes</taxon>
        <taxon>ecological metagenomes</taxon>
    </lineage>
</organism>
<sequence>MNYHFKHLREYPGCYEDCPDTDACPHTHYGGDWEFRAAAVNRNLAQAKLERLLSSKGVANGTADNP</sequence>
<gene>
    <name evidence="1" type="ORF">LCGC14_1799420</name>
</gene>
<evidence type="ECO:0000313" key="1">
    <source>
        <dbReference type="EMBL" id="KKM00943.1"/>
    </source>
</evidence>
<reference evidence="1" key="1">
    <citation type="journal article" date="2015" name="Nature">
        <title>Complex archaea that bridge the gap between prokaryotes and eukaryotes.</title>
        <authorList>
            <person name="Spang A."/>
            <person name="Saw J.H."/>
            <person name="Jorgensen S.L."/>
            <person name="Zaremba-Niedzwiedzka K."/>
            <person name="Martijn J."/>
            <person name="Lind A.E."/>
            <person name="van Eijk R."/>
            <person name="Schleper C."/>
            <person name="Guy L."/>
            <person name="Ettema T.J."/>
        </authorList>
    </citation>
    <scope>NUCLEOTIDE SEQUENCE</scope>
</reference>